<dbReference type="InterPro" id="IPR007837">
    <property type="entry name" value="DinB"/>
</dbReference>
<dbReference type="KEGG" id="pcor:KS4_04920"/>
<gene>
    <name evidence="5" type="ORF">KS4_04920</name>
</gene>
<evidence type="ECO:0000256" key="3">
    <source>
        <dbReference type="PIRSR" id="PIRSR607837-1"/>
    </source>
</evidence>
<dbReference type="GO" id="GO:0046872">
    <property type="term" value="F:metal ion binding"/>
    <property type="evidence" value="ECO:0007669"/>
    <property type="project" value="UniProtKB-KW"/>
</dbReference>
<dbReference type="RefSeq" id="WP_145074090.1">
    <property type="nucleotide sequence ID" value="NZ_CP036425.1"/>
</dbReference>
<sequence length="178" mass="20162">MNTIQFIKRTFEHRCWANHQLLEVAKTLTSSQLTQTFLIGQGSALATLVHLYAAELVWLEALHGNKTALLPTADGAPNSGAPGSTPLNDLNQLIIDWQTLQTRWQQYIANLTEDQLDTMYVRTNSRDGKDYDLPVADILIHVNTHANYTYAQLNNIYRQLDAPVPYVNMSNLSRQQHN</sequence>
<keyword evidence="2 3" id="KW-0479">Metal-binding</keyword>
<dbReference type="InterPro" id="IPR034660">
    <property type="entry name" value="DinB/YfiT-like"/>
</dbReference>
<dbReference type="EMBL" id="CP036425">
    <property type="protein sequence ID" value="QDU32460.1"/>
    <property type="molecule type" value="Genomic_DNA"/>
</dbReference>
<feature type="binding site" evidence="3">
    <location>
        <position position="145"/>
    </location>
    <ligand>
        <name>a divalent metal cation</name>
        <dbReference type="ChEBI" id="CHEBI:60240"/>
    </ligand>
</feature>
<keyword evidence="6" id="KW-1185">Reference proteome</keyword>
<evidence type="ECO:0000256" key="2">
    <source>
        <dbReference type="ARBA" id="ARBA00022723"/>
    </source>
</evidence>
<evidence type="ECO:0000313" key="6">
    <source>
        <dbReference type="Proteomes" id="UP000317369"/>
    </source>
</evidence>
<organism evidence="5 6">
    <name type="scientific">Poriferisphaera corsica</name>
    <dbReference type="NCBI Taxonomy" id="2528020"/>
    <lineage>
        <taxon>Bacteria</taxon>
        <taxon>Pseudomonadati</taxon>
        <taxon>Planctomycetota</taxon>
        <taxon>Phycisphaerae</taxon>
        <taxon>Phycisphaerales</taxon>
        <taxon>Phycisphaeraceae</taxon>
        <taxon>Poriferisphaera</taxon>
    </lineage>
</organism>
<dbReference type="Gene3D" id="1.20.120.450">
    <property type="entry name" value="dinb family like domain"/>
    <property type="match status" value="1"/>
</dbReference>
<dbReference type="PANTHER" id="PTHR37302:SF3">
    <property type="entry name" value="DAMAGE-INDUCIBLE PROTEIN DINB"/>
    <property type="match status" value="1"/>
</dbReference>
<feature type="binding site" evidence="3">
    <location>
        <position position="50"/>
    </location>
    <ligand>
        <name>a divalent metal cation</name>
        <dbReference type="ChEBI" id="CHEBI:60240"/>
    </ligand>
</feature>
<evidence type="ECO:0000259" key="4">
    <source>
        <dbReference type="Pfam" id="PF12867"/>
    </source>
</evidence>
<dbReference type="PANTHER" id="PTHR37302">
    <property type="entry name" value="SLR1116 PROTEIN"/>
    <property type="match status" value="1"/>
</dbReference>
<accession>A0A517YQH3</accession>
<dbReference type="Pfam" id="PF12867">
    <property type="entry name" value="DinB_2"/>
    <property type="match status" value="1"/>
</dbReference>
<evidence type="ECO:0000313" key="5">
    <source>
        <dbReference type="EMBL" id="QDU32460.1"/>
    </source>
</evidence>
<dbReference type="InterPro" id="IPR024775">
    <property type="entry name" value="DinB-like"/>
</dbReference>
<dbReference type="AlphaFoldDB" id="A0A517YQH3"/>
<evidence type="ECO:0000256" key="1">
    <source>
        <dbReference type="ARBA" id="ARBA00008635"/>
    </source>
</evidence>
<comment type="similarity">
    <text evidence="1">Belongs to the DinB family.</text>
</comment>
<reference evidence="5 6" key="1">
    <citation type="submission" date="2019-02" db="EMBL/GenBank/DDBJ databases">
        <title>Deep-cultivation of Planctomycetes and their phenomic and genomic characterization uncovers novel biology.</title>
        <authorList>
            <person name="Wiegand S."/>
            <person name="Jogler M."/>
            <person name="Boedeker C."/>
            <person name="Pinto D."/>
            <person name="Vollmers J."/>
            <person name="Rivas-Marin E."/>
            <person name="Kohn T."/>
            <person name="Peeters S.H."/>
            <person name="Heuer A."/>
            <person name="Rast P."/>
            <person name="Oberbeckmann S."/>
            <person name="Bunk B."/>
            <person name="Jeske O."/>
            <person name="Meyerdierks A."/>
            <person name="Storesund J.E."/>
            <person name="Kallscheuer N."/>
            <person name="Luecker S."/>
            <person name="Lage O.M."/>
            <person name="Pohl T."/>
            <person name="Merkel B.J."/>
            <person name="Hornburger P."/>
            <person name="Mueller R.-W."/>
            <person name="Bruemmer F."/>
            <person name="Labrenz M."/>
            <person name="Spormann A.M."/>
            <person name="Op den Camp H."/>
            <person name="Overmann J."/>
            <person name="Amann R."/>
            <person name="Jetten M.S.M."/>
            <person name="Mascher T."/>
            <person name="Medema M.H."/>
            <person name="Devos D.P."/>
            <person name="Kaster A.-K."/>
            <person name="Ovreas L."/>
            <person name="Rohde M."/>
            <person name="Galperin M.Y."/>
            <person name="Jogler C."/>
        </authorList>
    </citation>
    <scope>NUCLEOTIDE SEQUENCE [LARGE SCALE GENOMIC DNA]</scope>
    <source>
        <strain evidence="5 6">KS4</strain>
    </source>
</reference>
<dbReference type="SUPFAM" id="SSF109854">
    <property type="entry name" value="DinB/YfiT-like putative metalloenzymes"/>
    <property type="match status" value="1"/>
</dbReference>
<protein>
    <submittedName>
        <fullName evidence="5">DinB family protein</fullName>
    </submittedName>
</protein>
<dbReference type="Proteomes" id="UP000317369">
    <property type="component" value="Chromosome"/>
</dbReference>
<feature type="domain" description="DinB-like" evidence="4">
    <location>
        <begin position="18"/>
        <end position="151"/>
    </location>
</feature>
<proteinExistence type="inferred from homology"/>
<name>A0A517YQH3_9BACT</name>
<dbReference type="OrthoDB" id="9811413at2"/>